<proteinExistence type="predicted"/>
<name>A0A494G8W0_SOLLC</name>
<sequence length="53" mass="5777">MDNTHGQTTSGVTCYHRLSTAHMVGLCRAWHDIIALGEHTRSNDIGRGMPSSP</sequence>
<dbReference type="AlphaFoldDB" id="A0A494G8W0"/>
<keyword evidence="2" id="KW-1185">Reference proteome</keyword>
<reference evidence="1" key="1">
    <citation type="journal article" date="2012" name="Nature">
        <title>The tomato genome sequence provides insights into fleshy fruit evolution.</title>
        <authorList>
            <consortium name="Tomato Genome Consortium"/>
        </authorList>
    </citation>
    <scope>NUCLEOTIDE SEQUENCE [LARGE SCALE GENOMIC DNA]</scope>
    <source>
        <strain evidence="1">cv. Heinz 1706</strain>
    </source>
</reference>
<dbReference type="Proteomes" id="UP000004994">
    <property type="component" value="Unassembled WGS sequence"/>
</dbReference>
<evidence type="ECO:0000313" key="1">
    <source>
        <dbReference type="EnsemblPlants" id="Solyc00g016790.1.1.1.CDS"/>
    </source>
</evidence>
<dbReference type="PaxDb" id="4081-Solyc00g016790.1.1"/>
<dbReference type="InParanoid" id="A0A494G8W0"/>
<dbReference type="PANTHER" id="PTHR33187">
    <property type="entry name" value="WU:FI09B08"/>
    <property type="match status" value="1"/>
</dbReference>
<dbReference type="PANTHER" id="PTHR33187:SF11">
    <property type="entry name" value="AMINOTRANSFERASE-LIKE PLANT MOBILE DOMAIN-CONTAINING PROTEIN"/>
    <property type="match status" value="1"/>
</dbReference>
<reference evidence="1" key="2">
    <citation type="submission" date="2019-04" db="UniProtKB">
        <authorList>
            <consortium name="EnsemblPlants"/>
        </authorList>
    </citation>
    <scope>IDENTIFICATION</scope>
    <source>
        <strain evidence="1">cv. Heinz 1706</strain>
    </source>
</reference>
<accession>A0A494G8W0</accession>
<organism evidence="1">
    <name type="scientific">Solanum lycopersicum</name>
    <name type="common">Tomato</name>
    <name type="synonym">Lycopersicon esculentum</name>
    <dbReference type="NCBI Taxonomy" id="4081"/>
    <lineage>
        <taxon>Eukaryota</taxon>
        <taxon>Viridiplantae</taxon>
        <taxon>Streptophyta</taxon>
        <taxon>Embryophyta</taxon>
        <taxon>Tracheophyta</taxon>
        <taxon>Spermatophyta</taxon>
        <taxon>Magnoliopsida</taxon>
        <taxon>eudicotyledons</taxon>
        <taxon>Gunneridae</taxon>
        <taxon>Pentapetalae</taxon>
        <taxon>asterids</taxon>
        <taxon>lamiids</taxon>
        <taxon>Solanales</taxon>
        <taxon>Solanaceae</taxon>
        <taxon>Solanoideae</taxon>
        <taxon>Solaneae</taxon>
        <taxon>Solanum</taxon>
        <taxon>Solanum subgen. Lycopersicon</taxon>
    </lineage>
</organism>
<evidence type="ECO:0000313" key="2">
    <source>
        <dbReference type="Proteomes" id="UP000004994"/>
    </source>
</evidence>
<dbReference type="EnsemblPlants" id="Solyc00g016790.1.1">
    <property type="protein sequence ID" value="Solyc00g016790.1.1.1.CDS"/>
    <property type="gene ID" value="Solyc00g016790.1"/>
</dbReference>
<protein>
    <submittedName>
        <fullName evidence="1">Uncharacterized protein</fullName>
    </submittedName>
</protein>
<dbReference type="Gramene" id="Solyc00g016790.1.1">
    <property type="protein sequence ID" value="Solyc00g016790.1.1.1.CDS"/>
    <property type="gene ID" value="Solyc00g016790.1"/>
</dbReference>